<organism evidence="6 7">
    <name type="scientific">Mucilaginibacter lappiensis</name>
    <dbReference type="NCBI Taxonomy" id="354630"/>
    <lineage>
        <taxon>Bacteria</taxon>
        <taxon>Pseudomonadati</taxon>
        <taxon>Bacteroidota</taxon>
        <taxon>Sphingobacteriia</taxon>
        <taxon>Sphingobacteriales</taxon>
        <taxon>Sphingobacteriaceae</taxon>
        <taxon>Mucilaginibacter</taxon>
    </lineage>
</organism>
<keyword evidence="3" id="KW-0597">Phosphoprotein</keyword>
<feature type="transmembrane region" description="Helical" evidence="4">
    <location>
        <begin position="224"/>
        <end position="244"/>
    </location>
</feature>
<evidence type="ECO:0000256" key="3">
    <source>
        <dbReference type="ARBA" id="ARBA00022553"/>
    </source>
</evidence>
<dbReference type="EC" id="2.7.13.3" evidence="2"/>
<gene>
    <name evidence="6" type="ORF">HDF23_000498</name>
</gene>
<dbReference type="SMART" id="SM00388">
    <property type="entry name" value="HisKA"/>
    <property type="match status" value="1"/>
</dbReference>
<dbReference type="SUPFAM" id="SSF47384">
    <property type="entry name" value="Homodimeric domain of signal transducing histidine kinase"/>
    <property type="match status" value="1"/>
</dbReference>
<dbReference type="CDD" id="cd00082">
    <property type="entry name" value="HisKA"/>
    <property type="match status" value="1"/>
</dbReference>
<dbReference type="PRINTS" id="PR00344">
    <property type="entry name" value="BCTRLSENSOR"/>
</dbReference>
<feature type="domain" description="Histidine kinase" evidence="5">
    <location>
        <begin position="263"/>
        <end position="483"/>
    </location>
</feature>
<comment type="catalytic activity">
    <reaction evidence="1">
        <text>ATP + protein L-histidine = ADP + protein N-phospho-L-histidine.</text>
        <dbReference type="EC" id="2.7.13.3"/>
    </reaction>
</comment>
<dbReference type="SUPFAM" id="SSF55874">
    <property type="entry name" value="ATPase domain of HSP90 chaperone/DNA topoisomerase II/histidine kinase"/>
    <property type="match status" value="1"/>
</dbReference>
<comment type="caution">
    <text evidence="6">The sequence shown here is derived from an EMBL/GenBank/DDBJ whole genome shotgun (WGS) entry which is preliminary data.</text>
</comment>
<dbReference type="Gene3D" id="1.10.287.130">
    <property type="match status" value="1"/>
</dbReference>
<dbReference type="Gene3D" id="3.30.565.10">
    <property type="entry name" value="Histidine kinase-like ATPase, C-terminal domain"/>
    <property type="match status" value="1"/>
</dbReference>
<evidence type="ECO:0000256" key="1">
    <source>
        <dbReference type="ARBA" id="ARBA00000085"/>
    </source>
</evidence>
<proteinExistence type="predicted"/>
<dbReference type="InterPro" id="IPR036890">
    <property type="entry name" value="HATPase_C_sf"/>
</dbReference>
<dbReference type="PROSITE" id="PS50109">
    <property type="entry name" value="HIS_KIN"/>
    <property type="match status" value="1"/>
</dbReference>
<keyword evidence="7" id="KW-1185">Reference proteome</keyword>
<dbReference type="RefSeq" id="WP_076369711.1">
    <property type="nucleotide sequence ID" value="NZ_FTMG01000001.1"/>
</dbReference>
<name>A0ABR6PDD1_9SPHI</name>
<dbReference type="SMART" id="SM00387">
    <property type="entry name" value="HATPase_c"/>
    <property type="match status" value="1"/>
</dbReference>
<sequence length="483" mass="55026">MKWFKTSFTYPLITLALLASVGLQSAWLYQLFQSQKQQISQQIDEMVNDQAKTNLYLSLASLRPIGNQRQMRAFFLSRQWQQIRMAYDDMNIYGLDANFTINLQGDTTHVNMDFKVTDTPPKSRREVAPELVGLLPLAVLKKDTVALPRMLKSIAQRLGQMGVTAVPYYRISTFISGKQIANTLAPGTHAAYVSPKHSYNFKHHYQYQLMLISLDRDIWYKMRYHVISALLMLFLTGLAFYYVINLYRKQQLYADAKADFSNNMTHEFKTPIATVSLALESIGRYDLASDPEKLKNYIEIGRFELQRLNLMVEKVLNINQQDAEELRLNLQLYEVQAGLQQVVAAMKLQMAKTYSSIEIEDTAEPYFVLADPIHLSNIFYNLIDNAIKYGVKPTKINIALSEAEENVIIRIADNGPGIAEKYQEVIFDRFFRIPDKGAIHQVKGSGLGLYYVKQTLERHGGSIMVISGPDKGATFVITLPAAK</sequence>
<accession>A0ABR6PDD1</accession>
<evidence type="ECO:0000256" key="2">
    <source>
        <dbReference type="ARBA" id="ARBA00012438"/>
    </source>
</evidence>
<dbReference type="Proteomes" id="UP000541583">
    <property type="component" value="Unassembled WGS sequence"/>
</dbReference>
<keyword evidence="4" id="KW-0472">Membrane</keyword>
<evidence type="ECO:0000259" key="5">
    <source>
        <dbReference type="PROSITE" id="PS50109"/>
    </source>
</evidence>
<dbReference type="PANTHER" id="PTHR43547">
    <property type="entry name" value="TWO-COMPONENT HISTIDINE KINASE"/>
    <property type="match status" value="1"/>
</dbReference>
<dbReference type="InterPro" id="IPR004358">
    <property type="entry name" value="Sig_transdc_His_kin-like_C"/>
</dbReference>
<evidence type="ECO:0000313" key="7">
    <source>
        <dbReference type="Proteomes" id="UP000541583"/>
    </source>
</evidence>
<reference evidence="6 7" key="1">
    <citation type="submission" date="2020-08" db="EMBL/GenBank/DDBJ databases">
        <title>Genomic Encyclopedia of Type Strains, Phase IV (KMG-V): Genome sequencing to study the core and pangenomes of soil and plant-associated prokaryotes.</title>
        <authorList>
            <person name="Whitman W."/>
        </authorList>
    </citation>
    <scope>NUCLEOTIDE SEQUENCE [LARGE SCALE GENOMIC DNA]</scope>
    <source>
        <strain evidence="6 7">ANJLi2</strain>
    </source>
</reference>
<keyword evidence="6" id="KW-0808">Transferase</keyword>
<dbReference type="PANTHER" id="PTHR43547:SF2">
    <property type="entry name" value="HYBRID SIGNAL TRANSDUCTION HISTIDINE KINASE C"/>
    <property type="match status" value="1"/>
</dbReference>
<evidence type="ECO:0000256" key="4">
    <source>
        <dbReference type="SAM" id="Phobius"/>
    </source>
</evidence>
<keyword evidence="4" id="KW-0812">Transmembrane</keyword>
<dbReference type="EMBL" id="JACHCB010000001">
    <property type="protein sequence ID" value="MBB6107768.1"/>
    <property type="molecule type" value="Genomic_DNA"/>
</dbReference>
<keyword evidence="6" id="KW-0418">Kinase</keyword>
<dbReference type="Pfam" id="PF02518">
    <property type="entry name" value="HATPase_c"/>
    <property type="match status" value="1"/>
</dbReference>
<dbReference type="InterPro" id="IPR003661">
    <property type="entry name" value="HisK_dim/P_dom"/>
</dbReference>
<dbReference type="InterPro" id="IPR005467">
    <property type="entry name" value="His_kinase_dom"/>
</dbReference>
<dbReference type="CDD" id="cd00075">
    <property type="entry name" value="HATPase"/>
    <property type="match status" value="1"/>
</dbReference>
<dbReference type="GO" id="GO:0016301">
    <property type="term" value="F:kinase activity"/>
    <property type="evidence" value="ECO:0007669"/>
    <property type="project" value="UniProtKB-KW"/>
</dbReference>
<dbReference type="InterPro" id="IPR036097">
    <property type="entry name" value="HisK_dim/P_sf"/>
</dbReference>
<keyword evidence="4" id="KW-1133">Transmembrane helix</keyword>
<evidence type="ECO:0000313" key="6">
    <source>
        <dbReference type="EMBL" id="MBB6107768.1"/>
    </source>
</evidence>
<protein>
    <recommendedName>
        <fullName evidence="2">histidine kinase</fullName>
        <ecNumber evidence="2">2.7.13.3</ecNumber>
    </recommendedName>
</protein>
<dbReference type="InterPro" id="IPR003594">
    <property type="entry name" value="HATPase_dom"/>
</dbReference>
<dbReference type="Pfam" id="PF00512">
    <property type="entry name" value="HisKA"/>
    <property type="match status" value="1"/>
</dbReference>